<evidence type="ECO:0000256" key="2">
    <source>
        <dbReference type="SAM" id="Phobius"/>
    </source>
</evidence>
<comment type="caution">
    <text evidence="3">The sequence shown here is derived from an EMBL/GenBank/DDBJ whole genome shotgun (WGS) entry which is preliminary data.</text>
</comment>
<dbReference type="EMBL" id="LAZR01048651">
    <property type="protein sequence ID" value="KKK91433.1"/>
    <property type="molecule type" value="Genomic_DNA"/>
</dbReference>
<accession>A0A0F8ZCH2</accession>
<dbReference type="InterPro" id="IPR012902">
    <property type="entry name" value="N_methyl_site"/>
</dbReference>
<feature type="transmembrane region" description="Helical" evidence="2">
    <location>
        <begin position="30"/>
        <end position="51"/>
    </location>
</feature>
<keyword evidence="2" id="KW-0472">Membrane</keyword>
<keyword evidence="2" id="KW-1133">Transmembrane helix</keyword>
<dbReference type="AlphaFoldDB" id="A0A0F8ZCH2"/>
<dbReference type="SUPFAM" id="SSF54523">
    <property type="entry name" value="Pili subunits"/>
    <property type="match status" value="1"/>
</dbReference>
<reference evidence="3" key="1">
    <citation type="journal article" date="2015" name="Nature">
        <title>Complex archaea that bridge the gap between prokaryotes and eukaryotes.</title>
        <authorList>
            <person name="Spang A."/>
            <person name="Saw J.H."/>
            <person name="Jorgensen S.L."/>
            <person name="Zaremba-Niedzwiedzka K."/>
            <person name="Martijn J."/>
            <person name="Lind A.E."/>
            <person name="van Eijk R."/>
            <person name="Schleper C."/>
            <person name="Guy L."/>
            <person name="Ettema T.J."/>
        </authorList>
    </citation>
    <scope>NUCLEOTIDE SEQUENCE</scope>
</reference>
<organism evidence="3">
    <name type="scientific">marine sediment metagenome</name>
    <dbReference type="NCBI Taxonomy" id="412755"/>
    <lineage>
        <taxon>unclassified sequences</taxon>
        <taxon>metagenomes</taxon>
        <taxon>ecological metagenomes</taxon>
    </lineage>
</organism>
<sequence>METKKETSTTPARCMRRFENRTNGFSLNELLVVIAIVALLVGIGLPAAKVLTESFVSSKWTVMIVGAALSNARGIAGNEGKYAGVRFQQDAEGNQYMIFIIHSPGDTVAEYDGFRAVQGRKPVRLPVNAGVMDMRIRTNLGDAKDPSDEPVISDNEINE</sequence>
<keyword evidence="2" id="KW-0812">Transmembrane</keyword>
<evidence type="ECO:0000313" key="3">
    <source>
        <dbReference type="EMBL" id="KKK91433.1"/>
    </source>
</evidence>
<protein>
    <recommendedName>
        <fullName evidence="4">Prepilin-type N-terminal cleavage/methylation domain-containing protein</fullName>
    </recommendedName>
</protein>
<evidence type="ECO:0000256" key="1">
    <source>
        <dbReference type="SAM" id="MobiDB-lite"/>
    </source>
</evidence>
<gene>
    <name evidence="3" type="ORF">LCGC14_2713000</name>
</gene>
<evidence type="ECO:0008006" key="4">
    <source>
        <dbReference type="Google" id="ProtNLM"/>
    </source>
</evidence>
<proteinExistence type="predicted"/>
<dbReference type="InterPro" id="IPR045584">
    <property type="entry name" value="Pilin-like"/>
</dbReference>
<feature type="non-terminal residue" evidence="3">
    <location>
        <position position="159"/>
    </location>
</feature>
<name>A0A0F8ZCH2_9ZZZZ</name>
<dbReference type="NCBIfam" id="TIGR02532">
    <property type="entry name" value="IV_pilin_GFxxxE"/>
    <property type="match status" value="1"/>
</dbReference>
<feature type="region of interest" description="Disordered" evidence="1">
    <location>
        <begin position="139"/>
        <end position="159"/>
    </location>
</feature>